<evidence type="ECO:0000256" key="4">
    <source>
        <dbReference type="ARBA" id="ARBA00022771"/>
    </source>
</evidence>
<dbReference type="Gene3D" id="3.30.40.10">
    <property type="entry name" value="Zinc/RING finger domain, C3HC4 (zinc finger)"/>
    <property type="match status" value="2"/>
</dbReference>
<dbReference type="Pfam" id="PF04641">
    <property type="entry name" value="Rtf2"/>
    <property type="match status" value="1"/>
</dbReference>
<feature type="region of interest" description="Disordered" evidence="10">
    <location>
        <begin position="113"/>
        <end position="168"/>
    </location>
</feature>
<dbReference type="GO" id="GO:0005634">
    <property type="term" value="C:nucleus"/>
    <property type="evidence" value="ECO:0007669"/>
    <property type="project" value="UniProtKB-SubCell"/>
</dbReference>
<dbReference type="InterPro" id="IPR001841">
    <property type="entry name" value="Znf_RING"/>
</dbReference>
<dbReference type="InterPro" id="IPR016818">
    <property type="entry name" value="NOSIP"/>
</dbReference>
<dbReference type="SMART" id="SM00184">
    <property type="entry name" value="RING"/>
    <property type="match status" value="2"/>
</dbReference>
<dbReference type="EMBL" id="JARTCD010000006">
    <property type="protein sequence ID" value="KAJ8661999.1"/>
    <property type="molecule type" value="Genomic_DNA"/>
</dbReference>
<accession>A0AAD7XYM3</accession>
<sequence length="340" mass="37834">MPRHSKNNTASSVFTYHETKSLDYGTKKQRIGRDSFREYNACFLCLQTARDPVACPEGHLACRECMYESILQQKQNIKREQRLMEQKVRDLENLKARETEEAKQALLDDFEKTQTSMLGRRAPRAAATTTTSTSTTENSINSSPSSAQKNGTESGSGNTTPSAGTKRKFELTEDAVKEAADKELDKASKRLAEEKARASAPKLSSFWLPSLTPEAEKQLKDEIKPISTQTMCLATKTPHPVSLKSLIEVKFQQEEGNKSKCQCPACLKTLNNSVKFSVMRNCGHVICNTCVDMFVKKSKRCYVCEKKTKSKDIVDMSAEGTGFASGSSMAMATKWDVAFQ</sequence>
<comment type="subcellular location">
    <subcellularLocation>
        <location evidence="1 7">Nucleus</location>
    </subcellularLocation>
</comment>
<comment type="similarity">
    <text evidence="2 7">Belongs to the NOSIP family.</text>
</comment>
<dbReference type="Pfam" id="PF15906">
    <property type="entry name" value="zf-NOSIP"/>
    <property type="match status" value="1"/>
</dbReference>
<dbReference type="RefSeq" id="XP_058346912.1">
    <property type="nucleotide sequence ID" value="XM_058482414.1"/>
</dbReference>
<protein>
    <recommendedName>
        <fullName evidence="11">RING-type domain-containing protein</fullName>
    </recommendedName>
</protein>
<dbReference type="PIRSF" id="PIRSF023577">
    <property type="entry name" value="ENOS_interacting"/>
    <property type="match status" value="1"/>
</dbReference>
<keyword evidence="9" id="KW-0175">Coiled coil</keyword>
<dbReference type="GO" id="GO:0008270">
    <property type="term" value="F:zinc ion binding"/>
    <property type="evidence" value="ECO:0007669"/>
    <property type="project" value="UniProtKB-KW"/>
</dbReference>
<evidence type="ECO:0000256" key="6">
    <source>
        <dbReference type="ARBA" id="ARBA00023242"/>
    </source>
</evidence>
<evidence type="ECO:0000256" key="10">
    <source>
        <dbReference type="SAM" id="MobiDB-lite"/>
    </source>
</evidence>
<proteinExistence type="inferred from homology"/>
<gene>
    <name evidence="12" type="ORF">O0I10_002330</name>
</gene>
<dbReference type="AlphaFoldDB" id="A0AAD7XYM3"/>
<keyword evidence="4 8" id="KW-0863">Zinc-finger</keyword>
<feature type="coiled-coil region" evidence="9">
    <location>
        <begin position="67"/>
        <end position="108"/>
    </location>
</feature>
<feature type="domain" description="RING-type" evidence="11">
    <location>
        <begin position="263"/>
        <end position="305"/>
    </location>
</feature>
<dbReference type="InterPro" id="IPR017907">
    <property type="entry name" value="Znf_RING_CS"/>
</dbReference>
<keyword evidence="3" id="KW-0479">Metal-binding</keyword>
<name>A0AAD7XYM3_9FUNG</name>
<evidence type="ECO:0000256" key="1">
    <source>
        <dbReference type="ARBA" id="ARBA00004123"/>
    </source>
</evidence>
<dbReference type="PROSITE" id="PS00518">
    <property type="entry name" value="ZF_RING_1"/>
    <property type="match status" value="1"/>
</dbReference>
<dbReference type="InterPro" id="IPR013083">
    <property type="entry name" value="Znf_RING/FYVE/PHD"/>
</dbReference>
<evidence type="ECO:0000259" key="11">
    <source>
        <dbReference type="PROSITE" id="PS50089"/>
    </source>
</evidence>
<evidence type="ECO:0000256" key="8">
    <source>
        <dbReference type="PROSITE-ProRule" id="PRU00175"/>
    </source>
</evidence>
<keyword evidence="6 7" id="KW-0539">Nucleus</keyword>
<evidence type="ECO:0000313" key="12">
    <source>
        <dbReference type="EMBL" id="KAJ8661999.1"/>
    </source>
</evidence>
<evidence type="ECO:0000256" key="5">
    <source>
        <dbReference type="ARBA" id="ARBA00022833"/>
    </source>
</evidence>
<dbReference type="PANTHER" id="PTHR13063">
    <property type="entry name" value="ENOS INTERACTING PROTEIN"/>
    <property type="match status" value="1"/>
</dbReference>
<evidence type="ECO:0000256" key="7">
    <source>
        <dbReference type="PIRNR" id="PIRNR023577"/>
    </source>
</evidence>
<dbReference type="SUPFAM" id="SSF57850">
    <property type="entry name" value="RING/U-box"/>
    <property type="match status" value="2"/>
</dbReference>
<evidence type="ECO:0000256" key="2">
    <source>
        <dbReference type="ARBA" id="ARBA00008126"/>
    </source>
</evidence>
<keyword evidence="5" id="KW-0862">Zinc</keyword>
<dbReference type="Proteomes" id="UP001234581">
    <property type="component" value="Unassembled WGS sequence"/>
</dbReference>
<evidence type="ECO:0000256" key="3">
    <source>
        <dbReference type="ARBA" id="ARBA00022723"/>
    </source>
</evidence>
<reference evidence="12 13" key="1">
    <citation type="submission" date="2023-03" db="EMBL/GenBank/DDBJ databases">
        <title>Genome sequence of Lichtheimia ornata CBS 291.66.</title>
        <authorList>
            <person name="Mohabir J.T."/>
            <person name="Shea T.P."/>
            <person name="Kurbessoian T."/>
            <person name="Berby B."/>
            <person name="Fontaine J."/>
            <person name="Livny J."/>
            <person name="Gnirke A."/>
            <person name="Stajich J.E."/>
            <person name="Cuomo C.A."/>
        </authorList>
    </citation>
    <scope>NUCLEOTIDE SEQUENCE [LARGE SCALE GENOMIC DNA]</scope>
    <source>
        <strain evidence="12">CBS 291.66</strain>
    </source>
</reference>
<dbReference type="PROSITE" id="PS50089">
    <property type="entry name" value="ZF_RING_2"/>
    <property type="match status" value="1"/>
</dbReference>
<keyword evidence="13" id="KW-1185">Reference proteome</keyword>
<evidence type="ECO:0000256" key="9">
    <source>
        <dbReference type="SAM" id="Coils"/>
    </source>
</evidence>
<dbReference type="PANTHER" id="PTHR13063:SF10">
    <property type="entry name" value="NITRIC OXIDE SYNTHASE-INTERACTING PROTEIN"/>
    <property type="match status" value="1"/>
</dbReference>
<dbReference type="InterPro" id="IPR031790">
    <property type="entry name" value="Znf-NOSIP"/>
</dbReference>
<feature type="compositionally biased region" description="Polar residues" evidence="10">
    <location>
        <begin position="148"/>
        <end position="163"/>
    </location>
</feature>
<comment type="caution">
    <text evidence="12">The sequence shown here is derived from an EMBL/GenBank/DDBJ whole genome shotgun (WGS) entry which is preliminary data.</text>
</comment>
<evidence type="ECO:0000313" key="13">
    <source>
        <dbReference type="Proteomes" id="UP001234581"/>
    </source>
</evidence>
<dbReference type="GeneID" id="83209748"/>
<dbReference type="GO" id="GO:0061630">
    <property type="term" value="F:ubiquitin protein ligase activity"/>
    <property type="evidence" value="ECO:0007669"/>
    <property type="project" value="InterPro"/>
</dbReference>
<feature type="compositionally biased region" description="Low complexity" evidence="10">
    <location>
        <begin position="124"/>
        <end position="147"/>
    </location>
</feature>
<organism evidence="12 13">
    <name type="scientific">Lichtheimia ornata</name>
    <dbReference type="NCBI Taxonomy" id="688661"/>
    <lineage>
        <taxon>Eukaryota</taxon>
        <taxon>Fungi</taxon>
        <taxon>Fungi incertae sedis</taxon>
        <taxon>Mucoromycota</taxon>
        <taxon>Mucoromycotina</taxon>
        <taxon>Mucoromycetes</taxon>
        <taxon>Mucorales</taxon>
        <taxon>Lichtheimiaceae</taxon>
        <taxon>Lichtheimia</taxon>
    </lineage>
</organism>